<dbReference type="PROSITE" id="PS51257">
    <property type="entry name" value="PROKAR_LIPOPROTEIN"/>
    <property type="match status" value="1"/>
</dbReference>
<gene>
    <name evidence="2" type="ORF">I2I05_14750</name>
</gene>
<dbReference type="EMBL" id="JADQDQ010000007">
    <property type="protein sequence ID" value="MBF9238661.1"/>
    <property type="molecule type" value="Genomic_DNA"/>
</dbReference>
<keyword evidence="3" id="KW-1185">Reference proteome</keyword>
<feature type="signal peptide" evidence="1">
    <location>
        <begin position="1"/>
        <end position="17"/>
    </location>
</feature>
<evidence type="ECO:0000313" key="3">
    <source>
        <dbReference type="Proteomes" id="UP000597617"/>
    </source>
</evidence>
<dbReference type="Proteomes" id="UP000597617">
    <property type="component" value="Unassembled WGS sequence"/>
</dbReference>
<sequence length="218" mass="23916">MNTKVLSLLVAATMATAACQQEKTTETTTTTTPVGADTAVVVTDDVTARDDARRLAARVAEDLKLTDTVVVTRIEKTYYTRGRTLGELETRYATDTTGRYLAIREANDRADEEVRTTLNNPEYYNTYSANRANYGDGPYSVAPARVATANTGTRTNSVSQGSGIKKLEREGDGDRKTKYMNDAKVKVDDDGSRKVKLADGTKIKIDENGNRKVKKPLF</sequence>
<organism evidence="2 3">
    <name type="scientific">Hymenobacter jeongseonensis</name>
    <dbReference type="NCBI Taxonomy" id="2791027"/>
    <lineage>
        <taxon>Bacteria</taxon>
        <taxon>Pseudomonadati</taxon>
        <taxon>Bacteroidota</taxon>
        <taxon>Cytophagia</taxon>
        <taxon>Cytophagales</taxon>
        <taxon>Hymenobacteraceae</taxon>
        <taxon>Hymenobacter</taxon>
    </lineage>
</organism>
<accession>A0ABS0IJY5</accession>
<name>A0ABS0IJY5_9BACT</name>
<proteinExistence type="predicted"/>
<evidence type="ECO:0000256" key="1">
    <source>
        <dbReference type="SAM" id="SignalP"/>
    </source>
</evidence>
<evidence type="ECO:0000313" key="2">
    <source>
        <dbReference type="EMBL" id="MBF9238661.1"/>
    </source>
</evidence>
<comment type="caution">
    <text evidence="2">The sequence shown here is derived from an EMBL/GenBank/DDBJ whole genome shotgun (WGS) entry which is preliminary data.</text>
</comment>
<keyword evidence="1" id="KW-0732">Signal</keyword>
<protein>
    <submittedName>
        <fullName evidence="2">Uncharacterized protein</fullName>
    </submittedName>
</protein>
<dbReference type="RefSeq" id="WP_196283044.1">
    <property type="nucleotide sequence ID" value="NZ_JADQDQ010000007.1"/>
</dbReference>
<reference evidence="2 3" key="1">
    <citation type="submission" date="2020-11" db="EMBL/GenBank/DDBJ databases">
        <authorList>
            <person name="Kim M.K."/>
        </authorList>
    </citation>
    <scope>NUCLEOTIDE SEQUENCE [LARGE SCALE GENOMIC DNA]</scope>
    <source>
        <strain evidence="2 3">BT683</strain>
    </source>
</reference>
<feature type="chain" id="PRO_5045951755" evidence="1">
    <location>
        <begin position="18"/>
        <end position="218"/>
    </location>
</feature>